<comment type="caution">
    <text evidence="4">The sequence shown here is derived from an EMBL/GenBank/DDBJ whole genome shotgun (WGS) entry which is preliminary data.</text>
</comment>
<dbReference type="PROSITE" id="PS50113">
    <property type="entry name" value="PAC"/>
    <property type="match status" value="2"/>
</dbReference>
<feature type="domain" description="PAC" evidence="1">
    <location>
        <begin position="242"/>
        <end position="296"/>
    </location>
</feature>
<feature type="domain" description="EAL" evidence="2">
    <location>
        <begin position="478"/>
        <end position="728"/>
    </location>
</feature>
<dbReference type="EMBL" id="WUMV01000006">
    <property type="protein sequence ID" value="MXN65960.1"/>
    <property type="molecule type" value="Genomic_DNA"/>
</dbReference>
<dbReference type="NCBIfam" id="TIGR00254">
    <property type="entry name" value="GGDEF"/>
    <property type="match status" value="1"/>
</dbReference>
<dbReference type="SUPFAM" id="SSF55785">
    <property type="entry name" value="PYP-like sensor domain (PAS domain)"/>
    <property type="match status" value="2"/>
</dbReference>
<evidence type="ECO:0000313" key="5">
    <source>
        <dbReference type="Proteomes" id="UP000433101"/>
    </source>
</evidence>
<keyword evidence="5" id="KW-1185">Reference proteome</keyword>
<protein>
    <submittedName>
        <fullName evidence="4">EAL domain-containing protein</fullName>
    </submittedName>
</protein>
<evidence type="ECO:0000259" key="3">
    <source>
        <dbReference type="PROSITE" id="PS50887"/>
    </source>
</evidence>
<feature type="domain" description="PAC" evidence="1">
    <location>
        <begin position="118"/>
        <end position="174"/>
    </location>
</feature>
<dbReference type="CDD" id="cd00130">
    <property type="entry name" value="PAS"/>
    <property type="match status" value="1"/>
</dbReference>
<dbReference type="NCBIfam" id="TIGR00229">
    <property type="entry name" value="sensory_box"/>
    <property type="match status" value="1"/>
</dbReference>
<dbReference type="CDD" id="cd01948">
    <property type="entry name" value="EAL"/>
    <property type="match status" value="1"/>
</dbReference>
<name>A0A7X3LVM7_9HYPH</name>
<feature type="domain" description="GGDEF" evidence="3">
    <location>
        <begin position="328"/>
        <end position="467"/>
    </location>
</feature>
<proteinExistence type="predicted"/>
<gene>
    <name evidence="4" type="ORF">GR183_13685</name>
</gene>
<evidence type="ECO:0000259" key="1">
    <source>
        <dbReference type="PROSITE" id="PS50113"/>
    </source>
</evidence>
<dbReference type="InterPro" id="IPR043128">
    <property type="entry name" value="Rev_trsase/Diguanyl_cyclase"/>
</dbReference>
<dbReference type="InterPro" id="IPR000014">
    <property type="entry name" value="PAS"/>
</dbReference>
<dbReference type="InterPro" id="IPR000700">
    <property type="entry name" value="PAS-assoc_C"/>
</dbReference>
<dbReference type="PROSITE" id="PS50887">
    <property type="entry name" value="GGDEF"/>
    <property type="match status" value="1"/>
</dbReference>
<dbReference type="InterPro" id="IPR000160">
    <property type="entry name" value="GGDEF_dom"/>
</dbReference>
<organism evidence="4 5">
    <name type="scientific">Stappia sediminis</name>
    <dbReference type="NCBI Taxonomy" id="2692190"/>
    <lineage>
        <taxon>Bacteria</taxon>
        <taxon>Pseudomonadati</taxon>
        <taxon>Pseudomonadota</taxon>
        <taxon>Alphaproteobacteria</taxon>
        <taxon>Hyphomicrobiales</taxon>
        <taxon>Stappiaceae</taxon>
        <taxon>Stappia</taxon>
    </lineage>
</organism>
<dbReference type="PANTHER" id="PTHR44757">
    <property type="entry name" value="DIGUANYLATE CYCLASE DGCP"/>
    <property type="match status" value="1"/>
</dbReference>
<sequence length="730" mass="80448">MARARDRQKRGVPTSRQLMDAMADLQVFPAGPDATGSVSGAEALVPPLDADARRDAIIDNSPASTLLCDRNYIVWEANAKFLNDFSLVADVVIGRPLSCAIGQKIFERRKPSIDQALSGETTRLLEWETDRTGARFILDISHVPVRDRQGEIVGAIVSAIKASEQQELKQRLSMYREVLRQTTDRVGVIGTDYRYRFCNDANAAYHRRRPEDIIGCHLGDMIGWALFEEHGRKNYDSCFAGESLEFELDLTKPGEAPEIANVRMYPFREGRDEITGAVVVIRDITETALMAKEIRRRAREDALTGVYNRYALQERLEELISNASEKGECAALLTIDLDNFKVVNDLAGHGAGDALLCQIGEMLKAFESSHDAMVARLGGDEFALLLSCRGECRAMEIGRQIVSNIQTMRFEWGGSVFTVDASIGVAFLNGKDAGVNPVTAGDLMKWADQACLLAKETGGGRTLVFEPGNREMAARQAHIGNLKVIRQALEENAFRLFTMPIEAIDDSGRLYNEVLLRVVGQNGQMLPPAPLIVAAERHGLMPKIDRWVICNVLQRLRSAPEDLRLSVNLSGQSVGDPAFKDLLLHRLGEYPDLATRLSFEITETATVRSMATAQALIRALRDRGCGVILDDFGAGLSSFAYLRQFEIDCLKIDGSIIGDVASDEVQRTIVAGIVAVANKLGIEVTAEFVENRETMKILRELGVTFAQGYFVGRPVEWTAGTEFCVEIGNA</sequence>
<dbReference type="Proteomes" id="UP000433101">
    <property type="component" value="Unassembled WGS sequence"/>
</dbReference>
<dbReference type="RefSeq" id="WP_160776196.1">
    <property type="nucleotide sequence ID" value="NZ_WUMV01000006.1"/>
</dbReference>
<dbReference type="PROSITE" id="PS50883">
    <property type="entry name" value="EAL"/>
    <property type="match status" value="1"/>
</dbReference>
<dbReference type="InterPro" id="IPR013656">
    <property type="entry name" value="PAS_4"/>
</dbReference>
<dbReference type="Gene3D" id="3.30.450.20">
    <property type="entry name" value="PAS domain"/>
    <property type="match status" value="2"/>
</dbReference>
<dbReference type="AlphaFoldDB" id="A0A7X3LVM7"/>
<dbReference type="InterPro" id="IPR035965">
    <property type="entry name" value="PAS-like_dom_sf"/>
</dbReference>
<dbReference type="InterPro" id="IPR029787">
    <property type="entry name" value="Nucleotide_cyclase"/>
</dbReference>
<dbReference type="Pfam" id="PF00990">
    <property type="entry name" value="GGDEF"/>
    <property type="match status" value="1"/>
</dbReference>
<dbReference type="Pfam" id="PF00563">
    <property type="entry name" value="EAL"/>
    <property type="match status" value="1"/>
</dbReference>
<reference evidence="4 5" key="1">
    <citation type="submission" date="2019-12" db="EMBL/GenBank/DDBJ databases">
        <authorList>
            <person name="Li M."/>
        </authorList>
    </citation>
    <scope>NUCLEOTIDE SEQUENCE [LARGE SCALE GENOMIC DNA]</scope>
    <source>
        <strain evidence="4 5">GBMRC 2046</strain>
    </source>
</reference>
<dbReference type="Gene3D" id="3.30.70.270">
    <property type="match status" value="1"/>
</dbReference>
<dbReference type="InterPro" id="IPR001633">
    <property type="entry name" value="EAL_dom"/>
</dbReference>
<evidence type="ECO:0000313" key="4">
    <source>
        <dbReference type="EMBL" id="MXN65960.1"/>
    </source>
</evidence>
<dbReference type="SMART" id="SM00267">
    <property type="entry name" value="GGDEF"/>
    <property type="match status" value="1"/>
</dbReference>
<dbReference type="PANTHER" id="PTHR44757:SF2">
    <property type="entry name" value="BIOFILM ARCHITECTURE MAINTENANCE PROTEIN MBAA"/>
    <property type="match status" value="1"/>
</dbReference>
<dbReference type="SUPFAM" id="SSF55073">
    <property type="entry name" value="Nucleotide cyclase"/>
    <property type="match status" value="1"/>
</dbReference>
<dbReference type="Pfam" id="PF08448">
    <property type="entry name" value="PAS_4"/>
    <property type="match status" value="2"/>
</dbReference>
<dbReference type="SMART" id="SM00052">
    <property type="entry name" value="EAL"/>
    <property type="match status" value="1"/>
</dbReference>
<dbReference type="InterPro" id="IPR052155">
    <property type="entry name" value="Biofilm_reg_signaling"/>
</dbReference>
<dbReference type="CDD" id="cd01949">
    <property type="entry name" value="GGDEF"/>
    <property type="match status" value="1"/>
</dbReference>
<dbReference type="InterPro" id="IPR035919">
    <property type="entry name" value="EAL_sf"/>
</dbReference>
<dbReference type="Gene3D" id="3.20.20.450">
    <property type="entry name" value="EAL domain"/>
    <property type="match status" value="1"/>
</dbReference>
<dbReference type="SUPFAM" id="SSF141868">
    <property type="entry name" value="EAL domain-like"/>
    <property type="match status" value="1"/>
</dbReference>
<accession>A0A7X3LVM7</accession>
<evidence type="ECO:0000259" key="2">
    <source>
        <dbReference type="PROSITE" id="PS50883"/>
    </source>
</evidence>